<dbReference type="PANTHER" id="PTHR14513:SF0">
    <property type="entry name" value="PROTECTION OF TELOMERES PROTEIN 1"/>
    <property type="match status" value="1"/>
</dbReference>
<dbReference type="Pfam" id="PF02765">
    <property type="entry name" value="POT1"/>
    <property type="match status" value="1"/>
</dbReference>
<comment type="caution">
    <text evidence="7">The sequence shown here is derived from an EMBL/GenBank/DDBJ whole genome shotgun (WGS) entry which is preliminary data.</text>
</comment>
<feature type="compositionally biased region" description="Basic residues" evidence="5">
    <location>
        <begin position="368"/>
        <end position="383"/>
    </location>
</feature>
<dbReference type="InterPro" id="IPR012340">
    <property type="entry name" value="NA-bd_OB-fold"/>
</dbReference>
<organism evidence="7 8">
    <name type="scientific">Mycena venus</name>
    <dbReference type="NCBI Taxonomy" id="2733690"/>
    <lineage>
        <taxon>Eukaryota</taxon>
        <taxon>Fungi</taxon>
        <taxon>Dikarya</taxon>
        <taxon>Basidiomycota</taxon>
        <taxon>Agaricomycotina</taxon>
        <taxon>Agaricomycetes</taxon>
        <taxon>Agaricomycetidae</taxon>
        <taxon>Agaricales</taxon>
        <taxon>Marasmiineae</taxon>
        <taxon>Mycenaceae</taxon>
        <taxon>Mycena</taxon>
    </lineage>
</organism>
<evidence type="ECO:0000256" key="1">
    <source>
        <dbReference type="ARBA" id="ARBA00004574"/>
    </source>
</evidence>
<dbReference type="OrthoDB" id="2186770at2759"/>
<dbReference type="SUPFAM" id="SSF50249">
    <property type="entry name" value="Nucleic acid-binding proteins"/>
    <property type="match status" value="1"/>
</dbReference>
<dbReference type="Proteomes" id="UP000620124">
    <property type="component" value="Unassembled WGS sequence"/>
</dbReference>
<feature type="compositionally biased region" description="Low complexity" evidence="5">
    <location>
        <begin position="434"/>
        <end position="445"/>
    </location>
</feature>
<feature type="compositionally biased region" description="Polar residues" evidence="5">
    <location>
        <begin position="277"/>
        <end position="286"/>
    </location>
</feature>
<evidence type="ECO:0000256" key="4">
    <source>
        <dbReference type="ARBA" id="ARBA00023125"/>
    </source>
</evidence>
<feature type="domain" description="Telomeric single stranded DNA binding POT1/Cdc13" evidence="6">
    <location>
        <begin position="466"/>
        <end position="579"/>
    </location>
</feature>
<dbReference type="GO" id="GO:0098505">
    <property type="term" value="F:G-rich strand telomeric DNA binding"/>
    <property type="evidence" value="ECO:0007669"/>
    <property type="project" value="TreeGrafter"/>
</dbReference>
<feature type="compositionally biased region" description="Polar residues" evidence="5">
    <location>
        <begin position="201"/>
        <end position="223"/>
    </location>
</feature>
<dbReference type="PANTHER" id="PTHR14513">
    <property type="entry name" value="PROTECTION OF TELOMERES 1"/>
    <property type="match status" value="1"/>
</dbReference>
<dbReference type="GO" id="GO:0016233">
    <property type="term" value="P:telomere capping"/>
    <property type="evidence" value="ECO:0007669"/>
    <property type="project" value="TreeGrafter"/>
</dbReference>
<dbReference type="AlphaFoldDB" id="A0A8H6XBG9"/>
<evidence type="ECO:0000256" key="5">
    <source>
        <dbReference type="SAM" id="MobiDB-lite"/>
    </source>
</evidence>
<keyword evidence="8" id="KW-1185">Reference proteome</keyword>
<keyword evidence="4" id="KW-0238">DNA-binding</keyword>
<evidence type="ECO:0000256" key="3">
    <source>
        <dbReference type="ARBA" id="ARBA00022895"/>
    </source>
</evidence>
<feature type="compositionally biased region" description="Pro residues" evidence="5">
    <location>
        <begin position="301"/>
        <end position="313"/>
    </location>
</feature>
<dbReference type="InterPro" id="IPR028389">
    <property type="entry name" value="POT1"/>
</dbReference>
<feature type="compositionally biased region" description="Pro residues" evidence="5">
    <location>
        <begin position="182"/>
        <end position="200"/>
    </location>
</feature>
<evidence type="ECO:0000256" key="2">
    <source>
        <dbReference type="ARBA" id="ARBA00022454"/>
    </source>
</evidence>
<evidence type="ECO:0000259" key="6">
    <source>
        <dbReference type="Pfam" id="PF02765"/>
    </source>
</evidence>
<dbReference type="GO" id="GO:0010521">
    <property type="term" value="F:telomerase inhibitor activity"/>
    <property type="evidence" value="ECO:0007669"/>
    <property type="project" value="TreeGrafter"/>
</dbReference>
<evidence type="ECO:0000313" key="8">
    <source>
        <dbReference type="Proteomes" id="UP000620124"/>
    </source>
</evidence>
<feature type="compositionally biased region" description="Basic and acidic residues" evidence="5">
    <location>
        <begin position="1"/>
        <end position="12"/>
    </location>
</feature>
<dbReference type="Gene3D" id="2.40.50.140">
    <property type="entry name" value="Nucleic acid-binding proteins"/>
    <property type="match status" value="3"/>
</dbReference>
<keyword evidence="3" id="KW-0779">Telomere</keyword>
<feature type="region of interest" description="Disordered" evidence="5">
    <location>
        <begin position="123"/>
        <end position="462"/>
    </location>
</feature>
<feature type="compositionally biased region" description="Pro residues" evidence="5">
    <location>
        <begin position="131"/>
        <end position="144"/>
    </location>
</feature>
<reference evidence="7" key="1">
    <citation type="submission" date="2020-05" db="EMBL/GenBank/DDBJ databases">
        <title>Mycena genomes resolve the evolution of fungal bioluminescence.</title>
        <authorList>
            <person name="Tsai I.J."/>
        </authorList>
    </citation>
    <scope>NUCLEOTIDE SEQUENCE</scope>
    <source>
        <strain evidence="7">CCC161011</strain>
    </source>
</reference>
<accession>A0A8H6XBG9</accession>
<name>A0A8H6XBG9_9AGAR</name>
<keyword evidence="2" id="KW-0158">Chromosome</keyword>
<feature type="region of interest" description="Disordered" evidence="5">
    <location>
        <begin position="1"/>
        <end position="22"/>
    </location>
</feature>
<dbReference type="GO" id="GO:0032210">
    <property type="term" value="P:regulation of telomere maintenance via telomerase"/>
    <property type="evidence" value="ECO:0007669"/>
    <property type="project" value="TreeGrafter"/>
</dbReference>
<dbReference type="EMBL" id="JACAZI010000021">
    <property type="protein sequence ID" value="KAF7337988.1"/>
    <property type="molecule type" value="Genomic_DNA"/>
</dbReference>
<proteinExistence type="predicted"/>
<evidence type="ECO:0000313" key="7">
    <source>
        <dbReference type="EMBL" id="KAF7337988.1"/>
    </source>
</evidence>
<comment type="subcellular location">
    <subcellularLocation>
        <location evidence="1">Chromosome</location>
        <location evidence="1">Telomere</location>
    </subcellularLocation>
</comment>
<dbReference type="InterPro" id="IPR011564">
    <property type="entry name" value="Telomer_end-bd_POT1/Cdc13"/>
</dbReference>
<gene>
    <name evidence="7" type="ORF">MVEN_02022600</name>
</gene>
<sequence>MKRVPEEVDRDSKRHKRESTGDTGYVSGTVCMKWPPVNNKYRFKLETFSLVDGRKQFDAAFQGCCAEEFRRRGLEFKMGQELKLSLKGAVTEKSSTQGINLSIKLKYMEGVALEILPKGKEPGITIDTWFQPPPIADEPAPTPSAPASTADDDWFATPRAPRPQVPAAARTDLMDIDEESAPPSPPKNPVPRPSIAPEPTNPLNNIGNSLPSRQPAQNPSASLSDPRPVRAMPPAPHIVRSPSLSTPKVNPPTHKDPPTDRVSAPPHRIVRPPQPAASGNHTSTSKLPDRTPTVPLIGYPNAPPPKVAGPPQDPASGSHASTSKLPNRTPAGPVVEAIQPHNTRRSSESVSQAAPDPQTAEGPEKVLNKKQRKNQARKEKQKQRKAEAPLPGAPSVPTVATTSVDPPDVGPPVHSRPPTVVPAPSTLPVATHIPQSRQPQPSSPSVAEQNPPTPASPSRPEVPYTFTPISKLQANGSWIVYSIIGVVTSITLVGKSIKGDWTCSLRVVDPSNCDESYRPSKEGLMVNCFAKTYKEWLPSANVGSVVVLRNVKTSLRNGDVVATGFYDKLQWAVYDPTTRKIGHGKLGNAPESEALAGGYGVKFTPFYIPTDADLTYCVALEGWWREVEARRLTAMGTIHQIGAPSAEASFSSPGRKHLLVSQLMAEIGIDGYFNCTVRVIHGHPNGRTHRLYVTDGTPFEGARPYQMSGCPASLVDCIMPIEMWDDAGREGPNMLPGEYYILNNVRFMRDKQGYAESKLVEAKIQKLDSGAADEYPTLKALLERLRPLDDTDVVQDIELKLIGQAQDREFMSCLVELLHKDENQHAIYVTDYTAHPKISAIKESWALGLDGHVLKIVLYDEQTAKIQHLVVGNYYTILHLRLQSSSTAQEFRGTLGGSDNLIIAVNPKSSLVEERKEDLLLRKQKLKDQTEPGTKVIADSVVSLPQNRRNCLSIKQVLESTECPRTFVVRARAVDFFPFKLNDSFERTCTKCNGLIPDKRLSCFGCNDVECKYVKIISVFRLAVVDDGGDILQLSVSGNIPLLDGLKCTILRDDPEAARQFASRMRPLLGNLDAVHDGISMKEDIQPSSPKMTFIIDSWEGAENIVYGLRDYES</sequence>
<protein>
    <submittedName>
        <fullName evidence="7">Telo-bind domain-containing protein</fullName>
    </submittedName>
</protein>
<dbReference type="GO" id="GO:0000783">
    <property type="term" value="C:nuclear telomere cap complex"/>
    <property type="evidence" value="ECO:0007669"/>
    <property type="project" value="TreeGrafter"/>
</dbReference>